<dbReference type="GO" id="GO:0005886">
    <property type="term" value="C:plasma membrane"/>
    <property type="evidence" value="ECO:0007669"/>
    <property type="project" value="UniProtKB-UniRule"/>
</dbReference>
<comment type="caution">
    <text evidence="11">The sequence shown here is derived from an EMBL/GenBank/DDBJ whole genome shotgun (WGS) entry which is preliminary data.</text>
</comment>
<name>A0A8S3YGT4_9EUPU</name>
<keyword evidence="5 9" id="KW-1133">Transmembrane helix</keyword>
<evidence type="ECO:0000256" key="9">
    <source>
        <dbReference type="RuleBase" id="RU367061"/>
    </source>
</evidence>
<keyword evidence="6 9" id="KW-0472">Membrane</keyword>
<dbReference type="EMBL" id="CAJHNH020000023">
    <property type="protein sequence ID" value="CAG5114681.1"/>
    <property type="molecule type" value="Genomic_DNA"/>
</dbReference>
<protein>
    <recommendedName>
        <fullName evidence="9">Integral membrane protein 2</fullName>
    </recommendedName>
</protein>
<accession>A0A8S3YGT4</accession>
<evidence type="ECO:0000313" key="11">
    <source>
        <dbReference type="EMBL" id="CAG5114681.1"/>
    </source>
</evidence>
<evidence type="ECO:0000259" key="10">
    <source>
        <dbReference type="PROSITE" id="PS50869"/>
    </source>
</evidence>
<evidence type="ECO:0000256" key="5">
    <source>
        <dbReference type="ARBA" id="ARBA00022989"/>
    </source>
</evidence>
<feature type="transmembrane region" description="Helical" evidence="9">
    <location>
        <begin position="60"/>
        <end position="83"/>
    </location>
</feature>
<dbReference type="GO" id="GO:0005794">
    <property type="term" value="C:Golgi apparatus"/>
    <property type="evidence" value="ECO:0007669"/>
    <property type="project" value="TreeGrafter"/>
</dbReference>
<proteinExistence type="inferred from homology"/>
<organism evidence="11 12">
    <name type="scientific">Candidula unifasciata</name>
    <dbReference type="NCBI Taxonomy" id="100452"/>
    <lineage>
        <taxon>Eukaryota</taxon>
        <taxon>Metazoa</taxon>
        <taxon>Spiralia</taxon>
        <taxon>Lophotrochozoa</taxon>
        <taxon>Mollusca</taxon>
        <taxon>Gastropoda</taxon>
        <taxon>Heterobranchia</taxon>
        <taxon>Euthyneura</taxon>
        <taxon>Panpulmonata</taxon>
        <taxon>Eupulmonata</taxon>
        <taxon>Stylommatophora</taxon>
        <taxon>Helicina</taxon>
        <taxon>Helicoidea</taxon>
        <taxon>Geomitridae</taxon>
        <taxon>Candidula</taxon>
    </lineage>
</organism>
<evidence type="ECO:0000256" key="3">
    <source>
        <dbReference type="ARBA" id="ARBA00022692"/>
    </source>
</evidence>
<dbReference type="OrthoDB" id="9982095at2759"/>
<keyword evidence="3 9" id="KW-0812">Transmembrane</keyword>
<keyword evidence="8" id="KW-0325">Glycoprotein</keyword>
<dbReference type="Proteomes" id="UP000678393">
    <property type="component" value="Unassembled WGS sequence"/>
</dbReference>
<evidence type="ECO:0000256" key="6">
    <source>
        <dbReference type="ARBA" id="ARBA00023136"/>
    </source>
</evidence>
<dbReference type="PANTHER" id="PTHR10962:SF1">
    <property type="entry name" value="INTEGRAL MEMBRANE PROTEIN 2"/>
    <property type="match status" value="1"/>
</dbReference>
<dbReference type="PROSITE" id="PS50869">
    <property type="entry name" value="BRICHOS"/>
    <property type="match status" value="1"/>
</dbReference>
<comment type="subcellular location">
    <subcellularLocation>
        <location evidence="1 9">Membrane</location>
        <topology evidence="1 9">Single-pass type II membrane protein</topology>
    </subcellularLocation>
</comment>
<gene>
    <name evidence="11" type="ORF">CUNI_LOCUS239</name>
</gene>
<dbReference type="PANTHER" id="PTHR10962">
    <property type="entry name" value="INTEGRAL TRANSMEMBRANE PROTEIN 2"/>
    <property type="match status" value="1"/>
</dbReference>
<sequence length="316" mass="36488">MTIYTSVQTEKKPDKDILVPEVVTEPLTGGKEDGEGDEIAVGIKVVRVNYFQASRRSFCIHVLLTVMVLVILACGAIGALVFYRHLNKKVYSGVCGNVYFDTIYHAKSEAMSESVHMAAEFRDTTQMDYFEEGIEVSEVDLFEQLYTPQFDEVQENYVWHDFSRNYTAIIDHHIRHCYVMKLNRTAIAPPKDLIDLVDKLMSGYYMPKAKVIRENYRMIRPPLSNLEHLGKRINTKCSHYETFWLEKFQNRVMKRSVSYLPLLATNGPLIHTHCMLSNFADHQEIFKIFIHDTEMESSAELGNHTETARNPELGYQ</sequence>
<dbReference type="SMART" id="SM01039">
    <property type="entry name" value="BRICHOS"/>
    <property type="match status" value="1"/>
</dbReference>
<dbReference type="Gene3D" id="3.30.390.150">
    <property type="match status" value="1"/>
</dbReference>
<evidence type="ECO:0000256" key="7">
    <source>
        <dbReference type="ARBA" id="ARBA00023157"/>
    </source>
</evidence>
<feature type="domain" description="BRICHOS" evidence="10">
    <location>
        <begin position="150"/>
        <end position="245"/>
    </location>
</feature>
<keyword evidence="12" id="KW-1185">Reference proteome</keyword>
<dbReference type="GO" id="GO:0070062">
    <property type="term" value="C:extracellular exosome"/>
    <property type="evidence" value="ECO:0007669"/>
    <property type="project" value="TreeGrafter"/>
</dbReference>
<keyword evidence="7" id="KW-1015">Disulfide bond</keyword>
<comment type="similarity">
    <text evidence="2 9">Belongs to the ITM2 family.</text>
</comment>
<dbReference type="Pfam" id="PF04089">
    <property type="entry name" value="BRICHOS"/>
    <property type="match status" value="1"/>
</dbReference>
<evidence type="ECO:0000256" key="4">
    <source>
        <dbReference type="ARBA" id="ARBA00022968"/>
    </source>
</evidence>
<evidence type="ECO:0000256" key="8">
    <source>
        <dbReference type="ARBA" id="ARBA00023180"/>
    </source>
</evidence>
<evidence type="ECO:0000256" key="1">
    <source>
        <dbReference type="ARBA" id="ARBA00004606"/>
    </source>
</evidence>
<dbReference type="GO" id="GO:0001540">
    <property type="term" value="F:amyloid-beta binding"/>
    <property type="evidence" value="ECO:0007669"/>
    <property type="project" value="TreeGrafter"/>
</dbReference>
<evidence type="ECO:0000313" key="12">
    <source>
        <dbReference type="Proteomes" id="UP000678393"/>
    </source>
</evidence>
<dbReference type="GO" id="GO:0042985">
    <property type="term" value="P:negative regulation of amyloid precursor protein biosynthetic process"/>
    <property type="evidence" value="ECO:0007669"/>
    <property type="project" value="TreeGrafter"/>
</dbReference>
<keyword evidence="9" id="KW-1003">Cell membrane</keyword>
<dbReference type="AlphaFoldDB" id="A0A8S3YGT4"/>
<keyword evidence="4 9" id="KW-0735">Signal-anchor</keyword>
<reference evidence="11" key="1">
    <citation type="submission" date="2021-04" db="EMBL/GenBank/DDBJ databases">
        <authorList>
            <consortium name="Molecular Ecology Group"/>
        </authorList>
    </citation>
    <scope>NUCLEOTIDE SEQUENCE</scope>
</reference>
<dbReference type="InterPro" id="IPR040145">
    <property type="entry name" value="ITM2"/>
</dbReference>
<evidence type="ECO:0000256" key="2">
    <source>
        <dbReference type="ARBA" id="ARBA00006794"/>
    </source>
</evidence>
<dbReference type="InterPro" id="IPR007084">
    <property type="entry name" value="BRICHOS_dom"/>
</dbReference>